<keyword evidence="1" id="KW-0238">DNA-binding</keyword>
<dbReference type="InterPro" id="IPR001387">
    <property type="entry name" value="Cro/C1-type_HTH"/>
</dbReference>
<dbReference type="Proteomes" id="UP000245980">
    <property type="component" value="Unassembled WGS sequence"/>
</dbReference>
<dbReference type="EMBL" id="QGHT01000031">
    <property type="protein sequence ID" value="PWT41008.1"/>
    <property type="molecule type" value="Genomic_DNA"/>
</dbReference>
<organism evidence="2 3">
    <name type="scientific">Limosilactobacillus reuteri</name>
    <name type="common">Lactobacillus reuteri</name>
    <dbReference type="NCBI Taxonomy" id="1598"/>
    <lineage>
        <taxon>Bacteria</taxon>
        <taxon>Bacillati</taxon>
        <taxon>Bacillota</taxon>
        <taxon>Bacilli</taxon>
        <taxon>Lactobacillales</taxon>
        <taxon>Lactobacillaceae</taxon>
        <taxon>Limosilactobacillus</taxon>
    </lineage>
</organism>
<dbReference type="InterPro" id="IPR010982">
    <property type="entry name" value="Lambda_DNA-bd_dom_sf"/>
</dbReference>
<dbReference type="PANTHER" id="PTHR46558:SF11">
    <property type="entry name" value="HTH-TYPE TRANSCRIPTIONAL REGULATOR XRE"/>
    <property type="match status" value="1"/>
</dbReference>
<dbReference type="Pfam" id="PF01381">
    <property type="entry name" value="HTH_3"/>
    <property type="match status" value="1"/>
</dbReference>
<reference evidence="2 3" key="1">
    <citation type="journal article" date="2018" name="Front. Microbiol.">
        <title>Comparative Genomics of the Herbivore Gut Symbiont Lactobacillus reuteri Reveals Genetic Diversity and Lifestyle Adaptation.</title>
        <authorList>
            <person name="Zhao J."/>
        </authorList>
    </citation>
    <scope>NUCLEOTIDE SEQUENCE [LARGE SCALE GENOMIC DNA]</scope>
    <source>
        <strain evidence="2 3">LR10</strain>
    </source>
</reference>
<evidence type="ECO:0000313" key="2">
    <source>
        <dbReference type="EMBL" id="PWT41008.1"/>
    </source>
</evidence>
<dbReference type="PROSITE" id="PS50943">
    <property type="entry name" value="HTH_CROC1"/>
    <property type="match status" value="1"/>
</dbReference>
<gene>
    <name evidence="2" type="ORF">DKZ22_07375</name>
</gene>
<dbReference type="Gene3D" id="1.10.260.40">
    <property type="entry name" value="lambda repressor-like DNA-binding domains"/>
    <property type="match status" value="1"/>
</dbReference>
<dbReference type="SMART" id="SM00530">
    <property type="entry name" value="HTH_XRE"/>
    <property type="match status" value="1"/>
</dbReference>
<evidence type="ECO:0000313" key="3">
    <source>
        <dbReference type="Proteomes" id="UP000245980"/>
    </source>
</evidence>
<comment type="caution">
    <text evidence="2">The sequence shown here is derived from an EMBL/GenBank/DDBJ whole genome shotgun (WGS) entry which is preliminary data.</text>
</comment>
<proteinExistence type="predicted"/>
<evidence type="ECO:0000256" key="1">
    <source>
        <dbReference type="ARBA" id="ARBA00023125"/>
    </source>
</evidence>
<dbReference type="SUPFAM" id="SSF47413">
    <property type="entry name" value="lambda repressor-like DNA-binding domains"/>
    <property type="match status" value="1"/>
</dbReference>
<accession>A0A855XN06</accession>
<dbReference type="RefSeq" id="WP_109884077.1">
    <property type="nucleotide sequence ID" value="NZ_QGHR01000012.1"/>
</dbReference>
<sequence>MIESKKPRNRIAELRKESSLTLQQVADTIGVGNNTISRYETGKRKPSKEVLTKLSNLFKVPVSYLAGDGWSQDNIVWFLMNVYINKYNEDFELPSGIHSYCGRIEKYGVENETFEDFNNEDIPGFIEKAKEFLINSKNDEIVHDLILNYYNGDDVDVDNNEIENYVDDEFDELVEKYISDNELETLRNETLEELKDDEVNLPSIIEKLISEKLLNQLNFFYFEENNDVDIDYLKSHISDSFFQKFKKEIADKVNFLNDYVFLSSIGENFDNTGISPEYEIAKRISNDLKLKDFKDRQEYFHHDPYKASEEAITNLTISSSDKSSLMDIINYLLDENEELKERIDELSEQINNTDDFNETSNRDYRGNR</sequence>
<name>A0A855XN06_LIMRT</name>
<dbReference type="PANTHER" id="PTHR46558">
    <property type="entry name" value="TRACRIPTIONAL REGULATORY PROTEIN-RELATED-RELATED"/>
    <property type="match status" value="1"/>
</dbReference>
<protein>
    <submittedName>
        <fullName evidence="2">Uncharacterized protein</fullName>
    </submittedName>
</protein>
<dbReference type="AlphaFoldDB" id="A0A855XN06"/>
<dbReference type="CDD" id="cd00093">
    <property type="entry name" value="HTH_XRE"/>
    <property type="match status" value="1"/>
</dbReference>
<dbReference type="GO" id="GO:0003677">
    <property type="term" value="F:DNA binding"/>
    <property type="evidence" value="ECO:0007669"/>
    <property type="project" value="UniProtKB-KW"/>
</dbReference>